<keyword evidence="4" id="KW-1185">Reference proteome</keyword>
<dbReference type="Proteomes" id="UP000308488">
    <property type="component" value="Unassembled WGS sequence"/>
</dbReference>
<dbReference type="GO" id="GO:0016491">
    <property type="term" value="F:oxidoreductase activity"/>
    <property type="evidence" value="ECO:0007669"/>
    <property type="project" value="InterPro"/>
</dbReference>
<dbReference type="AlphaFoldDB" id="A0A4U6R193"/>
<reference evidence="3 4" key="1">
    <citation type="submission" date="2019-05" db="EMBL/GenBank/DDBJ databases">
        <title>Marinobacter panjinensis sp. nov., a moderately halophilic bacterium isolated from sea tidal flat environment.</title>
        <authorList>
            <person name="Yang W."/>
            <person name="An M."/>
            <person name="He W."/>
            <person name="Luo X."/>
            <person name="Zhu L."/>
            <person name="Chen G."/>
            <person name="Zhang Y."/>
            <person name="Wang Y."/>
        </authorList>
    </citation>
    <scope>NUCLEOTIDE SEQUENCE [LARGE SCALE GENOMIC DNA]</scope>
    <source>
        <strain evidence="3 4">PJ-16</strain>
    </source>
</reference>
<organism evidence="3 4">
    <name type="scientific">Marinobacter panjinensis</name>
    <dbReference type="NCBI Taxonomy" id="2576384"/>
    <lineage>
        <taxon>Bacteria</taxon>
        <taxon>Pseudomonadati</taxon>
        <taxon>Pseudomonadota</taxon>
        <taxon>Gammaproteobacteria</taxon>
        <taxon>Pseudomonadales</taxon>
        <taxon>Marinobacteraceae</taxon>
        <taxon>Marinobacter</taxon>
    </lineage>
</organism>
<name>A0A4U6R193_9GAMM</name>
<dbReference type="EMBL" id="SZYH01000001">
    <property type="protein sequence ID" value="TKV67250.1"/>
    <property type="molecule type" value="Genomic_DNA"/>
</dbReference>
<feature type="domain" description="NADH:flavin oxidoreductase/NADH oxidase N-terminal" evidence="2">
    <location>
        <begin position="24"/>
        <end position="340"/>
    </location>
</feature>
<comment type="caution">
    <text evidence="3">The sequence shown here is derived from an EMBL/GenBank/DDBJ whole genome shotgun (WGS) entry which is preliminary data.</text>
</comment>
<evidence type="ECO:0000259" key="2">
    <source>
        <dbReference type="Pfam" id="PF00724"/>
    </source>
</evidence>
<protein>
    <submittedName>
        <fullName evidence="3">Alkene reductase</fullName>
    </submittedName>
</protein>
<dbReference type="PANTHER" id="PTHR22893:SF91">
    <property type="entry name" value="NADPH DEHYDROGENASE 2-RELATED"/>
    <property type="match status" value="1"/>
</dbReference>
<dbReference type="OrthoDB" id="8523426at2"/>
<dbReference type="GO" id="GO:0010181">
    <property type="term" value="F:FMN binding"/>
    <property type="evidence" value="ECO:0007669"/>
    <property type="project" value="InterPro"/>
</dbReference>
<dbReference type="Pfam" id="PF00724">
    <property type="entry name" value="Oxidored_FMN"/>
    <property type="match status" value="1"/>
</dbReference>
<evidence type="ECO:0000256" key="1">
    <source>
        <dbReference type="SAM" id="MobiDB-lite"/>
    </source>
</evidence>
<evidence type="ECO:0000313" key="3">
    <source>
        <dbReference type="EMBL" id="TKV67250.1"/>
    </source>
</evidence>
<feature type="compositionally biased region" description="Polar residues" evidence="1">
    <location>
        <begin position="121"/>
        <end position="131"/>
    </location>
</feature>
<dbReference type="Gene3D" id="3.20.20.70">
    <property type="entry name" value="Aldolase class I"/>
    <property type="match status" value="1"/>
</dbReference>
<dbReference type="SUPFAM" id="SSF51395">
    <property type="entry name" value="FMN-linked oxidoreductases"/>
    <property type="match status" value="1"/>
</dbReference>
<dbReference type="PANTHER" id="PTHR22893">
    <property type="entry name" value="NADH OXIDOREDUCTASE-RELATED"/>
    <property type="match status" value="1"/>
</dbReference>
<proteinExistence type="predicted"/>
<evidence type="ECO:0000313" key="4">
    <source>
        <dbReference type="Proteomes" id="UP000308488"/>
    </source>
</evidence>
<gene>
    <name evidence="3" type="ORF">FDP08_03690</name>
</gene>
<feature type="region of interest" description="Disordered" evidence="1">
    <location>
        <begin position="118"/>
        <end position="146"/>
    </location>
</feature>
<dbReference type="InterPro" id="IPR045247">
    <property type="entry name" value="Oye-like"/>
</dbReference>
<dbReference type="InterPro" id="IPR001155">
    <property type="entry name" value="OxRdtase_FMN_N"/>
</dbReference>
<sequence>MMTKNKINNLNITDPWENSILGPMNSRIVMSAMTRSAARNNVPTSEMAEYYSRRAKHGVGLIITESTATSSTADGFPNAPRIITESQITGWKKVTDAVHKAGGIIFCQLNHCGRISHTDYTDGQQPVSSTDQRAKGINKRNNQPYSKPKRLSQIELKDVINEFRTAASKCMLAGFDGVELHMAHGYLPDQFLDSRVNDRNDEYGGTIEGRCRFPLELASVILEELGENKVMVRISPSRWMGGAYDWPDLDEMLEYLLPSLDKAGLRMLDISCANANYFDTSGRVIRKARPLWPHLLLGGASLSKDDAQNEVNQGLVDLVTYGRLLISNPDLVEKFRAHANLDEYHPNMLDRLE</sequence>
<dbReference type="InterPro" id="IPR013785">
    <property type="entry name" value="Aldolase_TIM"/>
</dbReference>
<dbReference type="RefSeq" id="WP_137434669.1">
    <property type="nucleotide sequence ID" value="NZ_JANRHC010000005.1"/>
</dbReference>
<accession>A0A4U6R193</accession>